<feature type="transmembrane region" description="Helical" evidence="7">
    <location>
        <begin position="476"/>
        <end position="497"/>
    </location>
</feature>
<feature type="transmembrane region" description="Helical" evidence="7">
    <location>
        <begin position="379"/>
        <end position="401"/>
    </location>
</feature>
<evidence type="ECO:0000256" key="1">
    <source>
        <dbReference type="ARBA" id="ARBA00004141"/>
    </source>
</evidence>
<feature type="region of interest" description="Disordered" evidence="6">
    <location>
        <begin position="1"/>
        <end position="32"/>
    </location>
</feature>
<evidence type="ECO:0000256" key="4">
    <source>
        <dbReference type="ARBA" id="ARBA00022989"/>
    </source>
</evidence>
<comment type="caution">
    <text evidence="9">The sequence shown here is derived from an EMBL/GenBank/DDBJ whole genome shotgun (WGS) entry which is preliminary data.</text>
</comment>
<dbReference type="GO" id="GO:0005886">
    <property type="term" value="C:plasma membrane"/>
    <property type="evidence" value="ECO:0007669"/>
    <property type="project" value="InterPro"/>
</dbReference>
<proteinExistence type="inferred from homology"/>
<comment type="subcellular location">
    <subcellularLocation>
        <location evidence="1">Membrane</location>
        <topology evidence="1">Multi-pass membrane protein</topology>
    </subcellularLocation>
</comment>
<dbReference type="GO" id="GO:0008381">
    <property type="term" value="F:mechanosensitive monoatomic ion channel activity"/>
    <property type="evidence" value="ECO:0007669"/>
    <property type="project" value="TreeGrafter"/>
</dbReference>
<evidence type="ECO:0000256" key="3">
    <source>
        <dbReference type="ARBA" id="ARBA00022692"/>
    </source>
</evidence>
<feature type="domain" description="TMC" evidence="8">
    <location>
        <begin position="370"/>
        <end position="435"/>
    </location>
</feature>
<dbReference type="InterPro" id="IPR012496">
    <property type="entry name" value="TMC_dom"/>
</dbReference>
<evidence type="ECO:0000259" key="8">
    <source>
        <dbReference type="Pfam" id="PF07810"/>
    </source>
</evidence>
<gene>
    <name evidence="9" type="ORF">LSH36_3g11007</name>
</gene>
<keyword evidence="3 7" id="KW-0812">Transmembrane</keyword>
<dbReference type="Proteomes" id="UP001208570">
    <property type="component" value="Unassembled WGS sequence"/>
</dbReference>
<evidence type="ECO:0000256" key="5">
    <source>
        <dbReference type="ARBA" id="ARBA00023136"/>
    </source>
</evidence>
<dbReference type="Pfam" id="PF07810">
    <property type="entry name" value="TMC"/>
    <property type="match status" value="1"/>
</dbReference>
<protein>
    <recommendedName>
        <fullName evidence="8">TMC domain-containing protein</fullName>
    </recommendedName>
</protein>
<keyword evidence="5 7" id="KW-0472">Membrane</keyword>
<evidence type="ECO:0000313" key="9">
    <source>
        <dbReference type="EMBL" id="KAK2170324.1"/>
    </source>
</evidence>
<feature type="compositionally biased region" description="Polar residues" evidence="6">
    <location>
        <begin position="14"/>
        <end position="26"/>
    </location>
</feature>
<organism evidence="9 10">
    <name type="scientific">Paralvinella palmiformis</name>
    <dbReference type="NCBI Taxonomy" id="53620"/>
    <lineage>
        <taxon>Eukaryota</taxon>
        <taxon>Metazoa</taxon>
        <taxon>Spiralia</taxon>
        <taxon>Lophotrochozoa</taxon>
        <taxon>Annelida</taxon>
        <taxon>Polychaeta</taxon>
        <taxon>Sedentaria</taxon>
        <taxon>Canalipalpata</taxon>
        <taxon>Terebellida</taxon>
        <taxon>Terebelliformia</taxon>
        <taxon>Alvinellidae</taxon>
        <taxon>Paralvinella</taxon>
    </lineage>
</organism>
<dbReference type="EMBL" id="JAODUP010000003">
    <property type="protein sequence ID" value="KAK2170324.1"/>
    <property type="molecule type" value="Genomic_DNA"/>
</dbReference>
<dbReference type="InterPro" id="IPR038900">
    <property type="entry name" value="TMC"/>
</dbReference>
<accession>A0AAD9KFP0</accession>
<evidence type="ECO:0000256" key="6">
    <source>
        <dbReference type="SAM" id="MobiDB-lite"/>
    </source>
</evidence>
<keyword evidence="10" id="KW-1185">Reference proteome</keyword>
<evidence type="ECO:0000256" key="7">
    <source>
        <dbReference type="SAM" id="Phobius"/>
    </source>
</evidence>
<feature type="compositionally biased region" description="Polar residues" evidence="6">
    <location>
        <begin position="536"/>
        <end position="558"/>
    </location>
</feature>
<feature type="transmembrane region" description="Helical" evidence="7">
    <location>
        <begin position="126"/>
        <end position="147"/>
    </location>
</feature>
<evidence type="ECO:0000256" key="2">
    <source>
        <dbReference type="ARBA" id="ARBA00006510"/>
    </source>
</evidence>
<dbReference type="PANTHER" id="PTHR23302:SF43">
    <property type="entry name" value="TMC DOMAIN-CONTAINING PROTEIN"/>
    <property type="match status" value="1"/>
</dbReference>
<feature type="region of interest" description="Disordered" evidence="6">
    <location>
        <begin position="536"/>
        <end position="566"/>
    </location>
</feature>
<dbReference type="AlphaFoldDB" id="A0AAD9KFP0"/>
<keyword evidence="4 7" id="KW-1133">Transmembrane helix</keyword>
<reference evidence="9" key="1">
    <citation type="journal article" date="2023" name="Mol. Biol. Evol.">
        <title>Third-Generation Sequencing Reveals the Adaptive Role of the Epigenome in Three Deep-Sea Polychaetes.</title>
        <authorList>
            <person name="Perez M."/>
            <person name="Aroh O."/>
            <person name="Sun Y."/>
            <person name="Lan Y."/>
            <person name="Juniper S.K."/>
            <person name="Young C.R."/>
            <person name="Angers B."/>
            <person name="Qian P.Y."/>
        </authorList>
    </citation>
    <scope>NUCLEOTIDE SEQUENCE</scope>
    <source>
        <strain evidence="9">P08H-3</strain>
    </source>
</reference>
<evidence type="ECO:0000313" key="10">
    <source>
        <dbReference type="Proteomes" id="UP001208570"/>
    </source>
</evidence>
<comment type="similarity">
    <text evidence="2">Belongs to the TMC family.</text>
</comment>
<name>A0AAD9KFP0_9ANNE</name>
<sequence>MEHSSHSAIDYAGSASQRARRTYTNSLHRKSKRRHSYYNKTLRSHSTLLRSLETEDPEELIQNDDFVDAPHEIQAACLKRTKTSLHEKKSIIDTFIGWFLDTELYYGYYHNGVISVVDTVQYDMRYAYICVMAAYYIITVIVLSVGLSQSYKHHYIEESGGNQNFCIVRVLSGWDYKITTRLACTIQQSRLYQELQEYLVELHSNNDKQSINQYGILSDLAMPLCITAINSFTPFVFSLVDYIEKYKNPRVSLILSMLSFCDCLHDELIQDCIVIGVCMDPTWKRLPAKKKLILKTATDIAESDKSAESHLNEKKAEDTGRCFIHMQNSETRKKYNILCVIIEGDLNPLLGKRASEQIENYVKAWKAEMCWENFIGMQIYALVIFDFIFMLLVTLFSELFYRLMVQCCLKRAGHPEFNIARNTLNLMYSQILVCIAPSKSCGPYQSYNNTYQILEELLDNWNASDEQQVIKSIIRFILSDVFQIYLLIVLAIAAYYINVIATAHEETVKTLHRQIILEGKDKKFLLNIIKNSLAQQNGGQQGTLPSHHSQTSNNNRTTGGAKKDSNIKQTAIVDNTQENHYVDAVSSITDTPSQPKSDSQTLDDLVSQDEAQSATANRAQIVEITNPVFRSESVNKLPDLPYHLPYASLCHD</sequence>
<dbReference type="PANTHER" id="PTHR23302">
    <property type="entry name" value="TRANSMEMBRANE CHANNEL-RELATED"/>
    <property type="match status" value="1"/>
</dbReference>